<evidence type="ECO:0000256" key="1">
    <source>
        <dbReference type="ARBA" id="ARBA00008779"/>
    </source>
</evidence>
<dbReference type="PROSITE" id="PS00523">
    <property type="entry name" value="SULFATASE_1"/>
    <property type="match status" value="1"/>
</dbReference>
<dbReference type="Pfam" id="PF00884">
    <property type="entry name" value="Sulfatase"/>
    <property type="match status" value="1"/>
</dbReference>
<reference evidence="7" key="1">
    <citation type="journal article" date="2019" name="Int. J. Syst. Evol. Microbiol.">
        <title>The Global Catalogue of Microorganisms (GCM) 10K type strain sequencing project: providing services to taxonomists for standard genome sequencing and annotation.</title>
        <authorList>
            <consortium name="The Broad Institute Genomics Platform"/>
            <consortium name="The Broad Institute Genome Sequencing Center for Infectious Disease"/>
            <person name="Wu L."/>
            <person name="Ma J."/>
        </authorList>
    </citation>
    <scope>NUCLEOTIDE SEQUENCE [LARGE SCALE GENOMIC DNA]</scope>
    <source>
        <strain evidence="7">CCUG 62982</strain>
    </source>
</reference>
<evidence type="ECO:0000256" key="3">
    <source>
        <dbReference type="ARBA" id="ARBA00022801"/>
    </source>
</evidence>
<dbReference type="EMBL" id="JBHTJG010000017">
    <property type="protein sequence ID" value="MFD0948737.1"/>
    <property type="molecule type" value="Genomic_DNA"/>
</dbReference>
<dbReference type="InterPro" id="IPR017850">
    <property type="entry name" value="Alkaline_phosphatase_core_sf"/>
</dbReference>
<feature type="domain" description="Sulfatase N-terminal" evidence="5">
    <location>
        <begin position="35"/>
        <end position="445"/>
    </location>
</feature>
<comment type="caution">
    <text evidence="6">The sequence shown here is derived from an EMBL/GenBank/DDBJ whole genome shotgun (WGS) entry which is preliminary data.</text>
</comment>
<evidence type="ECO:0000313" key="6">
    <source>
        <dbReference type="EMBL" id="MFD0948737.1"/>
    </source>
</evidence>
<keyword evidence="2" id="KW-0479">Metal-binding</keyword>
<proteinExistence type="inferred from homology"/>
<dbReference type="InterPro" id="IPR024607">
    <property type="entry name" value="Sulfatase_CS"/>
</dbReference>
<dbReference type="Gene3D" id="3.40.720.10">
    <property type="entry name" value="Alkaline Phosphatase, subunit A"/>
    <property type="match status" value="1"/>
</dbReference>
<dbReference type="RefSeq" id="WP_264946566.1">
    <property type="nucleotide sequence ID" value="NZ_JAPDRA010000016.1"/>
</dbReference>
<dbReference type="Proteomes" id="UP001596977">
    <property type="component" value="Unassembled WGS sequence"/>
</dbReference>
<dbReference type="CDD" id="cd16025">
    <property type="entry name" value="PAS_like"/>
    <property type="match status" value="1"/>
</dbReference>
<comment type="similarity">
    <text evidence="1">Belongs to the sulfatase family.</text>
</comment>
<dbReference type="InterPro" id="IPR000917">
    <property type="entry name" value="Sulfatase_N"/>
</dbReference>
<dbReference type="EC" id="3.1.6.-" evidence="6"/>
<evidence type="ECO:0000259" key="5">
    <source>
        <dbReference type="Pfam" id="PF00884"/>
    </source>
</evidence>
<gene>
    <name evidence="6" type="ORF">ACFQ1E_20535</name>
</gene>
<keyword evidence="7" id="KW-1185">Reference proteome</keyword>
<sequence>MTDADTDAWPGKIGRTWQESEPWLDPFKRPAKEAPNVVLVVLDDVGFAHLGCYGSNIATPNIDRLAAAGRRYTNYHTTAMCSPTRASLLTGCNHHAVGMGLIADMGTGFPGYLGQLDDRAATLPEMLTPAGYSAFAAGKWHLTRAREMTQAGPFRHWPLGRGFERFYGFLYSLVDQWHPELVRDNGFIETPRDPGYHLSEAIVDETIGMIASARAADPDRPFFAYVAFGACHSPHQAPKEYIDAYRGAFDEGWDVMRERWHQQQIALGIAPPESRLTPRNQDVQPWSELTADERRVCARHQEVFAGFLTHTDAQIGRLVDWIDARGLGDNTLVIVMSDNGASAEGGAFGHINLRRFFQYHEERLEEHLPVLDELGSDRHWNTYPAGWGHAGNTPHKWFKMQTHGGGVRDPMVIRWPARIRDGGGISHQFCHVSDLAPTILEVTGVTPPATVRGQPALPMTGTSIAYTFAAPDAPTRKQAQYFELMGNRGIWSNGWKAVTRHYEGDDYETEHWELYHVDADFSESEDVSGRYPEKLAELKALWEREAAANRVFPLDDRNISRIALSYYLEPRNTWNYGPGRIRVSAYAAPSIGNRSHRFDFDVTIDDASEGALLAVGGRPGGYGLHLIDGRLVYEYVGPGHRTVIEAQGALPPGRRTLSIVFRKTGDCQGELALLCDGAEIGRGMLNEIWRGGPAGASFCIGFANGSPVSDRYAMPGTFTGTIHGVTVEAGSDYHHDPELETHIALSED</sequence>
<dbReference type="GO" id="GO:0016787">
    <property type="term" value="F:hydrolase activity"/>
    <property type="evidence" value="ECO:0007669"/>
    <property type="project" value="UniProtKB-KW"/>
</dbReference>
<protein>
    <submittedName>
        <fullName evidence="6">Arylsulfatase</fullName>
        <ecNumber evidence="6">3.1.6.-</ecNumber>
    </submittedName>
</protein>
<dbReference type="InterPro" id="IPR050738">
    <property type="entry name" value="Sulfatase"/>
</dbReference>
<evidence type="ECO:0000313" key="7">
    <source>
        <dbReference type="Proteomes" id="UP001596977"/>
    </source>
</evidence>
<name>A0ABW3HD13_9SPHN</name>
<keyword evidence="4" id="KW-0106">Calcium</keyword>
<dbReference type="SUPFAM" id="SSF53649">
    <property type="entry name" value="Alkaline phosphatase-like"/>
    <property type="match status" value="1"/>
</dbReference>
<dbReference type="Gene3D" id="3.30.1120.10">
    <property type="match status" value="1"/>
</dbReference>
<dbReference type="PANTHER" id="PTHR42693">
    <property type="entry name" value="ARYLSULFATASE FAMILY MEMBER"/>
    <property type="match status" value="1"/>
</dbReference>
<evidence type="ECO:0000256" key="4">
    <source>
        <dbReference type="ARBA" id="ARBA00022837"/>
    </source>
</evidence>
<accession>A0ABW3HD13</accession>
<keyword evidence="3 6" id="KW-0378">Hydrolase</keyword>
<evidence type="ECO:0000256" key="2">
    <source>
        <dbReference type="ARBA" id="ARBA00022723"/>
    </source>
</evidence>
<dbReference type="PANTHER" id="PTHR42693:SF53">
    <property type="entry name" value="ENDO-4-O-SULFATASE"/>
    <property type="match status" value="1"/>
</dbReference>
<organism evidence="6 7">
    <name type="scientific">Sphingomonas canadensis</name>
    <dbReference type="NCBI Taxonomy" id="1219257"/>
    <lineage>
        <taxon>Bacteria</taxon>
        <taxon>Pseudomonadati</taxon>
        <taxon>Pseudomonadota</taxon>
        <taxon>Alphaproteobacteria</taxon>
        <taxon>Sphingomonadales</taxon>
        <taxon>Sphingomonadaceae</taxon>
        <taxon>Sphingomonas</taxon>
    </lineage>
</organism>